<dbReference type="RefSeq" id="WP_251872244.1">
    <property type="nucleotide sequence ID" value="NZ_CP098755.1"/>
</dbReference>
<protein>
    <submittedName>
        <fullName evidence="1">YolD-like family protein</fullName>
    </submittedName>
</protein>
<sequence length="111" mass="13453">MGKMDDLFAMRWVLPEHGQALSDYYFEKTLVEKPELEEDEKAEINRILQESLQLDYAITIIWWQQFREELGNTCSMWGIVKWIDQQGRRIKLMNDEEIQWIQMDQIVDIRT</sequence>
<dbReference type="EMBL" id="CP098755">
    <property type="protein sequence ID" value="USG65140.1"/>
    <property type="molecule type" value="Genomic_DNA"/>
</dbReference>
<reference evidence="1" key="1">
    <citation type="submission" date="2022-06" db="EMBL/GenBank/DDBJ databases">
        <title>Genome sequencing of Brevibacillus sp. BB3-R1.</title>
        <authorList>
            <person name="Heo J."/>
            <person name="Lee D."/>
            <person name="Won M."/>
            <person name="Han B.-H."/>
            <person name="Hong S.-B."/>
            <person name="Kwon S.-W."/>
        </authorList>
    </citation>
    <scope>NUCLEOTIDE SEQUENCE</scope>
    <source>
        <strain evidence="1">BB3-R1</strain>
    </source>
</reference>
<accession>A0ABY4WH24</accession>
<name>A0ABY4WH24_9BACL</name>
<gene>
    <name evidence="1" type="ORF">NDK47_23955</name>
</gene>
<dbReference type="InterPro" id="IPR014962">
    <property type="entry name" value="YolD"/>
</dbReference>
<organism evidence="1 2">
    <name type="scientific">Brevibacillus ruminantium</name>
    <dbReference type="NCBI Taxonomy" id="2950604"/>
    <lineage>
        <taxon>Bacteria</taxon>
        <taxon>Bacillati</taxon>
        <taxon>Bacillota</taxon>
        <taxon>Bacilli</taxon>
        <taxon>Bacillales</taxon>
        <taxon>Paenibacillaceae</taxon>
        <taxon>Brevibacillus</taxon>
    </lineage>
</organism>
<dbReference type="Pfam" id="PF08863">
    <property type="entry name" value="YolD"/>
    <property type="match status" value="1"/>
</dbReference>
<evidence type="ECO:0000313" key="2">
    <source>
        <dbReference type="Proteomes" id="UP001056500"/>
    </source>
</evidence>
<keyword evidence="2" id="KW-1185">Reference proteome</keyword>
<proteinExistence type="predicted"/>
<evidence type="ECO:0000313" key="1">
    <source>
        <dbReference type="EMBL" id="USG65140.1"/>
    </source>
</evidence>
<dbReference type="Proteomes" id="UP001056500">
    <property type="component" value="Chromosome"/>
</dbReference>